<gene>
    <name evidence="2" type="ORF">E4Q08_22115</name>
</gene>
<dbReference type="InterPro" id="IPR036583">
    <property type="entry name" value="23S_rRNA_IVS_sf"/>
</dbReference>
<dbReference type="Pfam" id="PF22296">
    <property type="entry name" value="bAvd"/>
    <property type="match status" value="1"/>
</dbReference>
<sequence>MAEELVLFSRFFDLLSWLLPHAERFPRVYRQSVTRRLMDAALDCQEAAFAAQSARGARRQAALQDADAALNCLRLYLRLAHRWRWLNDGQYAHVSAMVAEIGRLLGGWIRQSAP</sequence>
<dbReference type="SUPFAM" id="SSF158446">
    <property type="entry name" value="IVS-encoded protein-like"/>
    <property type="match status" value="1"/>
</dbReference>
<keyword evidence="3" id="KW-1185">Reference proteome</keyword>
<dbReference type="Proteomes" id="UP000886469">
    <property type="component" value="Unassembled WGS sequence"/>
</dbReference>
<dbReference type="CDD" id="cd16376">
    <property type="entry name" value="Avd_like"/>
    <property type="match status" value="1"/>
</dbReference>
<evidence type="ECO:0000259" key="1">
    <source>
        <dbReference type="Pfam" id="PF22296"/>
    </source>
</evidence>
<accession>A0ABX1TGR7</accession>
<dbReference type="RefSeq" id="WP_169071988.1">
    <property type="nucleotide sequence ID" value="NZ_JAZKUC010000002.1"/>
</dbReference>
<dbReference type="Gene3D" id="1.20.1440.60">
    <property type="entry name" value="23S rRNA-intervening sequence"/>
    <property type="match status" value="1"/>
</dbReference>
<evidence type="ECO:0000313" key="2">
    <source>
        <dbReference type="EMBL" id="NMQ07740.1"/>
    </source>
</evidence>
<reference evidence="2" key="1">
    <citation type="submission" date="2019-03" db="EMBL/GenBank/DDBJ databases">
        <title>Metabolic reconstructions from genomes of highly enriched 'Candidatus Accumulibacter' and 'Candidatus Competibacter' bioreactor populations.</title>
        <authorList>
            <person name="Annavajhala M.K."/>
            <person name="Welles L."/>
            <person name="Abbas B."/>
            <person name="Sorokin D."/>
            <person name="Park H."/>
            <person name="Van Loosdrecht M."/>
            <person name="Chandran K."/>
        </authorList>
    </citation>
    <scope>NUCLEOTIDE SEQUENCE</scope>
    <source>
        <strain evidence="2">SBR_L</strain>
    </source>
</reference>
<evidence type="ECO:0000313" key="3">
    <source>
        <dbReference type="Proteomes" id="UP000886469"/>
    </source>
</evidence>
<protein>
    <submittedName>
        <fullName evidence="2">Four helix bundle protein</fullName>
    </submittedName>
</protein>
<proteinExistence type="predicted"/>
<organism evidence="2 3">
    <name type="scientific">Candidatus Accumulibacter contiguus</name>
    <dbReference type="NCBI Taxonomy" id="2954381"/>
    <lineage>
        <taxon>Bacteria</taxon>
        <taxon>Pseudomonadati</taxon>
        <taxon>Pseudomonadota</taxon>
        <taxon>Betaproteobacteria</taxon>
        <taxon>Candidatus Accumulibacter</taxon>
    </lineage>
</organism>
<comment type="caution">
    <text evidence="2">The sequence shown here is derived from an EMBL/GenBank/DDBJ whole genome shotgun (WGS) entry which is preliminary data.</text>
</comment>
<dbReference type="InterPro" id="IPR055360">
    <property type="entry name" value="bAvd"/>
</dbReference>
<dbReference type="EMBL" id="SPMX01000092">
    <property type="protein sequence ID" value="NMQ07740.1"/>
    <property type="molecule type" value="Genomic_DNA"/>
</dbReference>
<feature type="domain" description="bAvd-like" evidence="1">
    <location>
        <begin position="5"/>
        <end position="111"/>
    </location>
</feature>
<name>A0ABX1TGR7_9PROT</name>